<dbReference type="Proteomes" id="UP000015105">
    <property type="component" value="Chromosome 5D"/>
</dbReference>
<dbReference type="PANTHER" id="PTHR33710:SF72">
    <property type="entry name" value="OS04G0204200 PROTEIN"/>
    <property type="match status" value="1"/>
</dbReference>
<keyword evidence="2" id="KW-1185">Reference proteome</keyword>
<evidence type="ECO:0000313" key="2">
    <source>
        <dbReference type="Proteomes" id="UP000015105"/>
    </source>
</evidence>
<reference evidence="2" key="2">
    <citation type="journal article" date="2017" name="Nat. Plants">
        <title>The Aegilops tauschii genome reveals multiple impacts of transposons.</title>
        <authorList>
            <person name="Zhao G."/>
            <person name="Zou C."/>
            <person name="Li K."/>
            <person name="Wang K."/>
            <person name="Li T."/>
            <person name="Gao L."/>
            <person name="Zhang X."/>
            <person name="Wang H."/>
            <person name="Yang Z."/>
            <person name="Liu X."/>
            <person name="Jiang W."/>
            <person name="Mao L."/>
            <person name="Kong X."/>
            <person name="Jiao Y."/>
            <person name="Jia J."/>
        </authorList>
    </citation>
    <scope>NUCLEOTIDE SEQUENCE [LARGE SCALE GENOMIC DNA]</scope>
    <source>
        <strain evidence="2">cv. AL8/78</strain>
    </source>
</reference>
<dbReference type="AlphaFoldDB" id="A0A453M225"/>
<evidence type="ECO:0000313" key="1">
    <source>
        <dbReference type="EnsemblPlants" id="AET5Gv21010800.1"/>
    </source>
</evidence>
<dbReference type="InterPro" id="IPR036691">
    <property type="entry name" value="Endo/exonu/phosph_ase_sf"/>
</dbReference>
<proteinExistence type="predicted"/>
<dbReference type="PANTHER" id="PTHR33710">
    <property type="entry name" value="BNAC02G09200D PROTEIN"/>
    <property type="match status" value="1"/>
</dbReference>
<evidence type="ECO:0008006" key="3">
    <source>
        <dbReference type="Google" id="ProtNLM"/>
    </source>
</evidence>
<dbReference type="SUPFAM" id="SSF56219">
    <property type="entry name" value="DNase I-like"/>
    <property type="match status" value="1"/>
</dbReference>
<dbReference type="Gramene" id="AET5Gv21010800.1">
    <property type="protein sequence ID" value="AET5Gv21010800.1"/>
    <property type="gene ID" value="AET5Gv21010800"/>
</dbReference>
<protein>
    <recommendedName>
        <fullName evidence="3">Endonuclease/exonuclease/phosphatase domain-containing protein</fullName>
    </recommendedName>
</protein>
<accession>A0A453M225</accession>
<reference evidence="2" key="1">
    <citation type="journal article" date="2014" name="Science">
        <title>Ancient hybridizations among the ancestral genomes of bread wheat.</title>
        <authorList>
            <consortium name="International Wheat Genome Sequencing Consortium,"/>
            <person name="Marcussen T."/>
            <person name="Sandve S.R."/>
            <person name="Heier L."/>
            <person name="Spannagl M."/>
            <person name="Pfeifer M."/>
            <person name="Jakobsen K.S."/>
            <person name="Wulff B.B."/>
            <person name="Steuernagel B."/>
            <person name="Mayer K.F."/>
            <person name="Olsen O.A."/>
        </authorList>
    </citation>
    <scope>NUCLEOTIDE SEQUENCE [LARGE SCALE GENOMIC DNA]</scope>
    <source>
        <strain evidence="2">cv. AL8/78</strain>
    </source>
</reference>
<name>A0A453M225_AEGTS</name>
<organism evidence="1 2">
    <name type="scientific">Aegilops tauschii subsp. strangulata</name>
    <name type="common">Goatgrass</name>
    <dbReference type="NCBI Taxonomy" id="200361"/>
    <lineage>
        <taxon>Eukaryota</taxon>
        <taxon>Viridiplantae</taxon>
        <taxon>Streptophyta</taxon>
        <taxon>Embryophyta</taxon>
        <taxon>Tracheophyta</taxon>
        <taxon>Spermatophyta</taxon>
        <taxon>Magnoliopsida</taxon>
        <taxon>Liliopsida</taxon>
        <taxon>Poales</taxon>
        <taxon>Poaceae</taxon>
        <taxon>BOP clade</taxon>
        <taxon>Pooideae</taxon>
        <taxon>Triticodae</taxon>
        <taxon>Triticeae</taxon>
        <taxon>Triticinae</taxon>
        <taxon>Aegilops</taxon>
    </lineage>
</organism>
<dbReference type="Gene3D" id="3.60.10.10">
    <property type="entry name" value="Endonuclease/exonuclease/phosphatase"/>
    <property type="match status" value="1"/>
</dbReference>
<reference evidence="1" key="5">
    <citation type="journal article" date="2021" name="G3 (Bethesda)">
        <title>Aegilops tauschii genome assembly Aet v5.0 features greater sequence contiguity and improved annotation.</title>
        <authorList>
            <person name="Wang L."/>
            <person name="Zhu T."/>
            <person name="Rodriguez J.C."/>
            <person name="Deal K.R."/>
            <person name="Dubcovsky J."/>
            <person name="McGuire P.E."/>
            <person name="Lux T."/>
            <person name="Spannagl M."/>
            <person name="Mayer K.F.X."/>
            <person name="Baldrich P."/>
            <person name="Meyers B.C."/>
            <person name="Huo N."/>
            <person name="Gu Y.Q."/>
            <person name="Zhou H."/>
            <person name="Devos K.M."/>
            <person name="Bennetzen J.L."/>
            <person name="Unver T."/>
            <person name="Budak H."/>
            <person name="Gulick P.J."/>
            <person name="Galiba G."/>
            <person name="Kalapos B."/>
            <person name="Nelson D.R."/>
            <person name="Li P."/>
            <person name="You F.M."/>
            <person name="Luo M.C."/>
            <person name="Dvorak J."/>
        </authorList>
    </citation>
    <scope>NUCLEOTIDE SEQUENCE [LARGE SCALE GENOMIC DNA]</scope>
    <source>
        <strain evidence="1">cv. AL8/78</strain>
    </source>
</reference>
<reference evidence="1" key="3">
    <citation type="journal article" date="2017" name="Nature">
        <title>Genome sequence of the progenitor of the wheat D genome Aegilops tauschii.</title>
        <authorList>
            <person name="Luo M.C."/>
            <person name="Gu Y.Q."/>
            <person name="Puiu D."/>
            <person name="Wang H."/>
            <person name="Twardziok S.O."/>
            <person name="Deal K.R."/>
            <person name="Huo N."/>
            <person name="Zhu T."/>
            <person name="Wang L."/>
            <person name="Wang Y."/>
            <person name="McGuire P.E."/>
            <person name="Liu S."/>
            <person name="Long H."/>
            <person name="Ramasamy R.K."/>
            <person name="Rodriguez J.C."/>
            <person name="Van S.L."/>
            <person name="Yuan L."/>
            <person name="Wang Z."/>
            <person name="Xia Z."/>
            <person name="Xiao L."/>
            <person name="Anderson O.D."/>
            <person name="Ouyang S."/>
            <person name="Liang Y."/>
            <person name="Zimin A.V."/>
            <person name="Pertea G."/>
            <person name="Qi P."/>
            <person name="Bennetzen J.L."/>
            <person name="Dai X."/>
            <person name="Dawson M.W."/>
            <person name="Muller H.G."/>
            <person name="Kugler K."/>
            <person name="Rivarola-Duarte L."/>
            <person name="Spannagl M."/>
            <person name="Mayer K.F.X."/>
            <person name="Lu F.H."/>
            <person name="Bevan M.W."/>
            <person name="Leroy P."/>
            <person name="Li P."/>
            <person name="You F.M."/>
            <person name="Sun Q."/>
            <person name="Liu Z."/>
            <person name="Lyons E."/>
            <person name="Wicker T."/>
            <person name="Salzberg S.L."/>
            <person name="Devos K.M."/>
            <person name="Dvorak J."/>
        </authorList>
    </citation>
    <scope>NUCLEOTIDE SEQUENCE [LARGE SCALE GENOMIC DNA]</scope>
    <source>
        <strain evidence="1">cv. AL8/78</strain>
    </source>
</reference>
<sequence>EIHMGGGKYTWSNKQKHPTLEKLDRILMSFDWEDLFPLVTVRKLVRDTSDHNPLLLDTGCVKPGPSHNREFRFELTWLSNEDFYVKAKKIWE</sequence>
<dbReference type="EnsemblPlants" id="AET5Gv21010800.1">
    <property type="protein sequence ID" value="AET5Gv21010800.1"/>
    <property type="gene ID" value="AET5Gv21010800"/>
</dbReference>
<reference evidence="1" key="4">
    <citation type="submission" date="2019-03" db="UniProtKB">
        <authorList>
            <consortium name="EnsemblPlants"/>
        </authorList>
    </citation>
    <scope>IDENTIFICATION</scope>
</reference>